<dbReference type="PATRIC" id="fig|33960.6.peg.3002"/>
<organism evidence="3 4">
    <name type="scientific">Secundilactobacillus collinoides</name>
    <name type="common">Lactobacillus collinoides</name>
    <dbReference type="NCBI Taxonomy" id="33960"/>
    <lineage>
        <taxon>Bacteria</taxon>
        <taxon>Bacillati</taxon>
        <taxon>Bacillota</taxon>
        <taxon>Bacilli</taxon>
        <taxon>Lactobacillales</taxon>
        <taxon>Lactobacillaceae</taxon>
        <taxon>Secundilactobacillus</taxon>
    </lineage>
</organism>
<sequence length="865" mass="94289">MYIILDKNLKRVATLDTTSDDDVFWGETIQSQLADDATSSDSITESGFASSTDPNANSKSWNDTLTGLTMLADSPAAQYLVVGNHIAVYDQFNDRWRVYRIYTVDENISTATGAHLVSVDAINLLIWRLGKTIPAKSENTECSLDQAIDWVISGTNITLVNNATSGLLTDFSISGTDTSQTVLQTILATYDCEADGYVTLDSSGLVSDIILELSDQRGQNTGQRITYGDNMLSIQRETVDTTLVTKLYVYGENDETIVSATGSNGEAFITDATANALYNSDANTWLEGTVTSSTITEPNALLALGLKTLRLYNHPRVNYTVDVTSDFDVQLGDTIKVIDLTMNPVLTLQARVIQRTTSESDPTQNKVVIGEFSTVTVVTPNFIQNLEQRFNDHVAQLFEDAKNNSTAASISLITPLGQSWANTDTSKRVIARLFIEGENVTSFLSASAFNWGYIQQDGTHNLSWESEHAKDGYEVTITPPFVGSLVVTIDDAYVKTESEMWINTGVNPDGAFKKLWETLDVANTDEFGNNHIGALQFSYQLSTGEILASYAYTGTKDASSISDCQFLKWDATGKLESSMIVQGGLHGASFGYDETNNVIYSQIQDLTTGDKYLCTFPFTAGAVISSTSSAVTKWCAMDSYVRPNVDLTNGLWLGSQTDGTVEVCNISDLKAGNYLPIIQFKLSDFGWNPVPSGVTNDGTYNTVQANSIAYPYAFFTAGDVNNKDDRLVLCVNLITQSVVFNYQMEPTQDVALAVPIDNGGHFEPEGIYPDLTNNQLIIGFNVSEYRDDAHTVMIGHSAIYSVPIGVRDDSQDLAVAYPAEDEGENDETETAVTVPDDSADDSDDASDDDDDFNIDTGEGYTEVIS</sequence>
<protein>
    <submittedName>
        <fullName evidence="3">Phage minor structural protein</fullName>
    </submittedName>
</protein>
<dbReference type="EMBL" id="JYDC01000063">
    <property type="protein sequence ID" value="KZL38734.1"/>
    <property type="molecule type" value="Genomic_DNA"/>
</dbReference>
<name>A0A166GDI8_SECCO</name>
<feature type="compositionally biased region" description="Acidic residues" evidence="1">
    <location>
        <begin position="837"/>
        <end position="853"/>
    </location>
</feature>
<gene>
    <name evidence="3" type="ORF">TY91_11800</name>
</gene>
<dbReference type="Pfam" id="PF06605">
    <property type="entry name" value="Prophage_tail"/>
    <property type="match status" value="1"/>
</dbReference>
<evidence type="ECO:0000313" key="4">
    <source>
        <dbReference type="Proteomes" id="UP000076480"/>
    </source>
</evidence>
<feature type="region of interest" description="Disordered" evidence="1">
    <location>
        <begin position="818"/>
        <end position="865"/>
    </location>
</feature>
<feature type="region of interest" description="Disordered" evidence="1">
    <location>
        <begin position="36"/>
        <end position="56"/>
    </location>
</feature>
<evidence type="ECO:0000313" key="3">
    <source>
        <dbReference type="EMBL" id="KZL38734.1"/>
    </source>
</evidence>
<dbReference type="OrthoDB" id="2240714at2"/>
<dbReference type="InterPro" id="IPR007119">
    <property type="entry name" value="Phage_tail_spike_N"/>
</dbReference>
<feature type="compositionally biased region" description="Acidic residues" evidence="1">
    <location>
        <begin position="819"/>
        <end position="829"/>
    </location>
</feature>
<evidence type="ECO:0000256" key="1">
    <source>
        <dbReference type="SAM" id="MobiDB-lite"/>
    </source>
</evidence>
<comment type="caution">
    <text evidence="3">The sequence shown here is derived from an EMBL/GenBank/DDBJ whole genome shotgun (WGS) entry which is preliminary data.</text>
</comment>
<dbReference type="Proteomes" id="UP000076480">
    <property type="component" value="Unassembled WGS sequence"/>
</dbReference>
<feature type="domain" description="Tail spike" evidence="2">
    <location>
        <begin position="138"/>
        <end position="371"/>
    </location>
</feature>
<proteinExistence type="predicted"/>
<dbReference type="InterPro" id="IPR010572">
    <property type="entry name" value="Tail_dom"/>
</dbReference>
<dbReference type="RefSeq" id="WP_063285573.1">
    <property type="nucleotide sequence ID" value="NZ_JYDC01000063.1"/>
</dbReference>
<accession>A0A166GDI8</accession>
<dbReference type="NCBIfam" id="TIGR01665">
    <property type="entry name" value="put_anti_recept"/>
    <property type="match status" value="1"/>
</dbReference>
<keyword evidence="4" id="KW-1185">Reference proteome</keyword>
<dbReference type="AlphaFoldDB" id="A0A166GDI8"/>
<evidence type="ECO:0000259" key="2">
    <source>
        <dbReference type="Pfam" id="PF06605"/>
    </source>
</evidence>
<reference evidence="3 4" key="1">
    <citation type="submission" date="2015-02" db="EMBL/GenBank/DDBJ databases">
        <title>Draft genome sequence of Lactobacillus collinoides CUPV2371 isolated from a natural cider, the first genome sequence of a strain of this species.</title>
        <authorList>
            <person name="Puertas A.I."/>
            <person name="Spano G."/>
            <person name="Capozzi V."/>
            <person name="Lamontanara A."/>
            <person name="Orru L."/>
            <person name="Duenas M.T."/>
        </authorList>
    </citation>
    <scope>NUCLEOTIDE SEQUENCE [LARGE SCALE GENOMIC DNA]</scope>
    <source>
        <strain evidence="3 4">237</strain>
    </source>
</reference>